<evidence type="ECO:0000313" key="1">
    <source>
        <dbReference type="EMBL" id="KKN87645.1"/>
    </source>
</evidence>
<dbReference type="EMBL" id="LAZR01000136">
    <property type="protein sequence ID" value="KKN87645.1"/>
    <property type="molecule type" value="Genomic_DNA"/>
</dbReference>
<dbReference type="AlphaFoldDB" id="A0A0F9U317"/>
<dbReference type="SUPFAM" id="SSF49344">
    <property type="entry name" value="CBD9-like"/>
    <property type="match status" value="1"/>
</dbReference>
<sequence>MKKKIILGLVAVVAVAGGVAVLSAYEAHVINVTARIENALSVAVEHIDFGTVFPQEYLEFPLEIALSGSFLAEDRVDDVEYVIKQKPKPMPITAPTIDGVIDAGEWDEASVVTVANGKGTVSMMADTNYLYAAFDILDSTDARLGQNTSGNDQQGLNINPGPGPWGKPYDIVFQTGADACAFTTPVPDNPCVSSGLSDGWQTEWVINGTQVMSLPGDLETKTLFGGGRRVSEWKIPLASIAPEAGDELKIGGAANVDGTYNPYPVGLDWNDVNTFYVLLIPAYPDLCAYLSKTPDGTPDNDTGVPAFHDPGQVAIGRLAESEQDIIDNWIIDLNVPCFEGMCAQDWTHYGWELDPELESQIFGCDLWIEVTGISEWID</sequence>
<accession>A0A0F9U317</accession>
<dbReference type="Gene3D" id="2.60.40.1190">
    <property type="match status" value="1"/>
</dbReference>
<reference evidence="1" key="1">
    <citation type="journal article" date="2015" name="Nature">
        <title>Complex archaea that bridge the gap between prokaryotes and eukaryotes.</title>
        <authorList>
            <person name="Spang A."/>
            <person name="Saw J.H."/>
            <person name="Jorgensen S.L."/>
            <person name="Zaremba-Niedzwiedzka K."/>
            <person name="Martijn J."/>
            <person name="Lind A.E."/>
            <person name="van Eijk R."/>
            <person name="Schleper C."/>
            <person name="Guy L."/>
            <person name="Ettema T.J."/>
        </authorList>
    </citation>
    <scope>NUCLEOTIDE SEQUENCE</scope>
</reference>
<comment type="caution">
    <text evidence="1">The sequence shown here is derived from an EMBL/GenBank/DDBJ whole genome shotgun (WGS) entry which is preliminary data.</text>
</comment>
<name>A0A0F9U317_9ZZZZ</name>
<proteinExistence type="predicted"/>
<protein>
    <submittedName>
        <fullName evidence="1">Uncharacterized protein</fullName>
    </submittedName>
</protein>
<organism evidence="1">
    <name type="scientific">marine sediment metagenome</name>
    <dbReference type="NCBI Taxonomy" id="412755"/>
    <lineage>
        <taxon>unclassified sequences</taxon>
        <taxon>metagenomes</taxon>
        <taxon>ecological metagenomes</taxon>
    </lineage>
</organism>
<gene>
    <name evidence="1" type="ORF">LCGC14_0256940</name>
</gene>